<protein>
    <submittedName>
        <fullName evidence="1">Uncharacterized protein</fullName>
    </submittedName>
</protein>
<sequence length="98" mass="11475">MKVYPRRIPRLTEEFFNVSGLENELKITKVDSCLFLSIEVFCISQNFTDLYNCMTSNYLSYRCDTRNYFFVENCIYLIIVKYSRSRAAAGTFDTCGGR</sequence>
<evidence type="ECO:0000313" key="1">
    <source>
        <dbReference type="EMBL" id="KAL2727457.1"/>
    </source>
</evidence>
<gene>
    <name evidence="1" type="ORF">V1477_016733</name>
</gene>
<keyword evidence="2" id="KW-1185">Reference proteome</keyword>
<evidence type="ECO:0000313" key="2">
    <source>
        <dbReference type="Proteomes" id="UP001607303"/>
    </source>
</evidence>
<reference evidence="1 2" key="1">
    <citation type="journal article" date="2024" name="Ann. Entomol. Soc. Am.">
        <title>Genomic analyses of the southern and eastern yellowjacket wasps (Hymenoptera: Vespidae) reveal evolutionary signatures of social life.</title>
        <authorList>
            <person name="Catto M.A."/>
            <person name="Caine P.B."/>
            <person name="Orr S.E."/>
            <person name="Hunt B.G."/>
            <person name="Goodisman M.A.D."/>
        </authorList>
    </citation>
    <scope>NUCLEOTIDE SEQUENCE [LARGE SCALE GENOMIC DNA]</scope>
    <source>
        <strain evidence="1">232</strain>
        <tissue evidence="1">Head and thorax</tissue>
    </source>
</reference>
<name>A0ABD2B424_VESMC</name>
<dbReference type="AlphaFoldDB" id="A0ABD2B424"/>
<comment type="caution">
    <text evidence="1">The sequence shown here is derived from an EMBL/GenBank/DDBJ whole genome shotgun (WGS) entry which is preliminary data.</text>
</comment>
<accession>A0ABD2B424</accession>
<dbReference type="EMBL" id="JAYRBN010000100">
    <property type="protein sequence ID" value="KAL2727457.1"/>
    <property type="molecule type" value="Genomic_DNA"/>
</dbReference>
<proteinExistence type="predicted"/>
<dbReference type="Proteomes" id="UP001607303">
    <property type="component" value="Unassembled WGS sequence"/>
</dbReference>
<organism evidence="1 2">
    <name type="scientific">Vespula maculifrons</name>
    <name type="common">Eastern yellow jacket</name>
    <name type="synonym">Wasp</name>
    <dbReference type="NCBI Taxonomy" id="7453"/>
    <lineage>
        <taxon>Eukaryota</taxon>
        <taxon>Metazoa</taxon>
        <taxon>Ecdysozoa</taxon>
        <taxon>Arthropoda</taxon>
        <taxon>Hexapoda</taxon>
        <taxon>Insecta</taxon>
        <taxon>Pterygota</taxon>
        <taxon>Neoptera</taxon>
        <taxon>Endopterygota</taxon>
        <taxon>Hymenoptera</taxon>
        <taxon>Apocrita</taxon>
        <taxon>Aculeata</taxon>
        <taxon>Vespoidea</taxon>
        <taxon>Vespidae</taxon>
        <taxon>Vespinae</taxon>
        <taxon>Vespula</taxon>
    </lineage>
</organism>